<feature type="region of interest" description="Disordered" evidence="10">
    <location>
        <begin position="213"/>
        <end position="232"/>
    </location>
</feature>
<keyword evidence="8" id="KW-0539">Nucleus</keyword>
<feature type="region of interest" description="Disordered" evidence="10">
    <location>
        <begin position="141"/>
        <end position="180"/>
    </location>
</feature>
<dbReference type="Pfam" id="PF01399">
    <property type="entry name" value="PCI"/>
    <property type="match status" value="1"/>
</dbReference>
<comment type="subcellular location">
    <subcellularLocation>
        <location evidence="9">Cytoplasm</location>
    </subcellularLocation>
    <subcellularLocation>
        <location evidence="1">Nucleus</location>
    </subcellularLocation>
</comment>
<dbReference type="Proteomes" id="UP000215453">
    <property type="component" value="Chromosome 7"/>
</dbReference>
<feature type="compositionally biased region" description="Low complexity" evidence="10">
    <location>
        <begin position="215"/>
        <end position="229"/>
    </location>
</feature>
<dbReference type="GO" id="GO:0016282">
    <property type="term" value="C:eukaryotic 43S preinitiation complex"/>
    <property type="evidence" value="ECO:0007669"/>
    <property type="project" value="UniProtKB-UniRule"/>
</dbReference>
<evidence type="ECO:0000256" key="2">
    <source>
        <dbReference type="ARBA" id="ARBA00008482"/>
    </source>
</evidence>
<keyword evidence="5" id="KW-0690">Ribosome biogenesis</keyword>
<dbReference type="InterPro" id="IPR045237">
    <property type="entry name" value="COPS7/eIF3m"/>
</dbReference>
<comment type="similarity">
    <text evidence="2">Belongs to the CSN7/EIF3M family. CSN7 subfamily.</text>
</comment>
<feature type="compositionally biased region" description="Low complexity" evidence="10">
    <location>
        <begin position="666"/>
        <end position="679"/>
    </location>
</feature>
<dbReference type="InterPro" id="IPR007023">
    <property type="entry name" value="Ribosom_reg"/>
</dbReference>
<gene>
    <name evidence="12" type="ORF">ZT1A5_G7490</name>
</gene>
<keyword evidence="7 9" id="KW-0648">Protein biosynthesis</keyword>
<dbReference type="Pfam" id="PF04939">
    <property type="entry name" value="RRS1"/>
    <property type="match status" value="1"/>
</dbReference>
<evidence type="ECO:0000256" key="8">
    <source>
        <dbReference type="ARBA" id="ARBA00023242"/>
    </source>
</evidence>
<keyword evidence="4 9" id="KW-0963">Cytoplasm</keyword>
<dbReference type="PANTHER" id="PTHR15350:SF2">
    <property type="entry name" value="EUKARYOTIC TRANSLATION INITIATION FACTOR 3 SUBUNIT M"/>
    <property type="match status" value="1"/>
</dbReference>
<evidence type="ECO:0000256" key="6">
    <source>
        <dbReference type="ARBA" id="ARBA00022540"/>
    </source>
</evidence>
<dbReference type="GO" id="GO:0001732">
    <property type="term" value="P:formation of cytoplasmic translation initiation complex"/>
    <property type="evidence" value="ECO:0007669"/>
    <property type="project" value="UniProtKB-UniRule"/>
</dbReference>
<feature type="region of interest" description="Disordered" evidence="10">
    <location>
        <begin position="635"/>
        <end position="679"/>
    </location>
</feature>
<comment type="subunit">
    <text evidence="9">Component of the eukaryotic translation initiation factor 3 (eIF-3) complex.</text>
</comment>
<proteinExistence type="inferred from homology"/>
<dbReference type="EMBL" id="LT882682">
    <property type="protein sequence ID" value="SMY26048.1"/>
    <property type="molecule type" value="Genomic_DNA"/>
</dbReference>
<dbReference type="GO" id="GO:0033290">
    <property type="term" value="C:eukaryotic 48S preinitiation complex"/>
    <property type="evidence" value="ECO:0007669"/>
    <property type="project" value="UniProtKB-UniRule"/>
</dbReference>
<evidence type="ECO:0000256" key="10">
    <source>
        <dbReference type="SAM" id="MobiDB-lite"/>
    </source>
</evidence>
<feature type="compositionally biased region" description="Basic and acidic residues" evidence="10">
    <location>
        <begin position="160"/>
        <end position="170"/>
    </location>
</feature>
<dbReference type="GO" id="GO:0042254">
    <property type="term" value="P:ribosome biogenesis"/>
    <property type="evidence" value="ECO:0007669"/>
    <property type="project" value="UniProtKB-KW"/>
</dbReference>
<dbReference type="AlphaFoldDB" id="A0A1Y6LRI5"/>
<feature type="domain" description="PCI" evidence="11">
    <location>
        <begin position="431"/>
        <end position="599"/>
    </location>
</feature>
<evidence type="ECO:0000256" key="9">
    <source>
        <dbReference type="HAMAP-Rule" id="MF_03012"/>
    </source>
</evidence>
<evidence type="ECO:0000313" key="13">
    <source>
        <dbReference type="Proteomes" id="UP000215453"/>
    </source>
</evidence>
<keyword evidence="6 9" id="KW-0396">Initiation factor</keyword>
<organism evidence="12 13">
    <name type="scientific">Zymoseptoria tritici ST99CH_1A5</name>
    <dbReference type="NCBI Taxonomy" id="1276529"/>
    <lineage>
        <taxon>Eukaryota</taxon>
        <taxon>Fungi</taxon>
        <taxon>Dikarya</taxon>
        <taxon>Ascomycota</taxon>
        <taxon>Pezizomycotina</taxon>
        <taxon>Dothideomycetes</taxon>
        <taxon>Dothideomycetidae</taxon>
        <taxon>Mycosphaerellales</taxon>
        <taxon>Mycosphaerellaceae</taxon>
        <taxon>Zymoseptoria</taxon>
    </lineage>
</organism>
<evidence type="ECO:0000313" key="12">
    <source>
        <dbReference type="EMBL" id="SMY26048.1"/>
    </source>
</evidence>
<evidence type="ECO:0000259" key="11">
    <source>
        <dbReference type="PROSITE" id="PS50250"/>
    </source>
</evidence>
<sequence length="679" mass="75655">MATEKAQPYTYDLGHMLINDPNPLPTLTNNPDKEALLANIAQDCAQNLINQLLTTCPITRSTDDGALQIDLPGPVLQLPREKPVPKEKEKTKWDKFAEKKGIAPKKREGKMVYDEEKKDWVPKYGYKGKSDGGDWLVEVEDEKPEKEDKAGSKKGYGNPKEIRGGPERRERKMKARKGNSTQVVRALLPYGLVLFAYGHSTKLFDPNPRSNYHFASSASPPTSPTTTPTTLPPGMPGISKLSLVEGAFEELSLELAAYLDNAKGEGSTLAADITPLLADPEKSDRPTETDRDAVLKKLVTASSILNGAPERELQAAYNLLIHLVSQAEDPDQYLPHICRYLTAPVTSSPHNGTGIALGILSTLFNTLEPDDESRYHVLLAIINVIKNSGNYETLAPQLKAVDSWVHEWELEPADARKLYLAIADAANAAHELEQSYSFLLKALRTTQNDASSTEARELSVRALKLALQNEKHFDFQDLTALDSIQALRKSDPTWFELLELFSSENYDDFQDFKEGNDSFISENSLDEDILDKKMRQLTLASLAAQASSSRTLPYGHIAKALNISTEDVEMWVIDSIRSGLVEGKLSQQKQEFLVHRSTYRVFGDNQWREVASRLETWRSSLTNVLAVIRAQKEDHAREKELEASGHGASGGGQGGFRNHNQRQRNDQQQRQQPQAVEVE</sequence>
<dbReference type="SMART" id="SM00088">
    <property type="entry name" value="PINT"/>
    <property type="match status" value="1"/>
</dbReference>
<dbReference type="GO" id="GO:0071541">
    <property type="term" value="C:eukaryotic translation initiation factor 3 complex, eIF3m"/>
    <property type="evidence" value="ECO:0007669"/>
    <property type="project" value="UniProtKB-UniRule"/>
</dbReference>
<reference evidence="12 13" key="1">
    <citation type="submission" date="2016-10" db="EMBL/GenBank/DDBJ databases">
        <authorList>
            <person name="Varghese N."/>
        </authorList>
    </citation>
    <scope>NUCLEOTIDE SEQUENCE [LARGE SCALE GENOMIC DNA]</scope>
</reference>
<evidence type="ECO:0000256" key="7">
    <source>
        <dbReference type="ARBA" id="ARBA00022917"/>
    </source>
</evidence>
<evidence type="ECO:0000256" key="1">
    <source>
        <dbReference type="ARBA" id="ARBA00004123"/>
    </source>
</evidence>
<dbReference type="InterPro" id="IPR027528">
    <property type="entry name" value="eIF3m"/>
</dbReference>
<dbReference type="GO" id="GO:0005634">
    <property type="term" value="C:nucleus"/>
    <property type="evidence" value="ECO:0007669"/>
    <property type="project" value="UniProtKB-SubCell"/>
</dbReference>
<comment type="similarity">
    <text evidence="9">Belongs to the eIF-3 subunit M family.</text>
</comment>
<evidence type="ECO:0000256" key="3">
    <source>
        <dbReference type="ARBA" id="ARBA00010077"/>
    </source>
</evidence>
<dbReference type="InterPro" id="IPR000717">
    <property type="entry name" value="PCI_dom"/>
</dbReference>
<protein>
    <recommendedName>
        <fullName evidence="9">Eukaryotic translation initiation factor 3 subunit M</fullName>
        <shortName evidence="9">eIF3m</shortName>
    </recommendedName>
</protein>
<evidence type="ECO:0000256" key="5">
    <source>
        <dbReference type="ARBA" id="ARBA00022517"/>
    </source>
</evidence>
<dbReference type="HAMAP" id="MF_03012">
    <property type="entry name" value="eIF3m"/>
    <property type="match status" value="1"/>
</dbReference>
<dbReference type="InterPro" id="IPR040750">
    <property type="entry name" value="eIF3m_C_helix"/>
</dbReference>
<dbReference type="GO" id="GO:0003743">
    <property type="term" value="F:translation initiation factor activity"/>
    <property type="evidence" value="ECO:0007669"/>
    <property type="project" value="UniProtKB-UniRule"/>
</dbReference>
<dbReference type="Pfam" id="PF18005">
    <property type="entry name" value="eIF3m_C_helix"/>
    <property type="match status" value="1"/>
</dbReference>
<accession>A0A1Y6LRI5</accession>
<name>A0A1Y6LRI5_ZYMTR</name>
<dbReference type="PANTHER" id="PTHR15350">
    <property type="entry name" value="COP9 SIGNALOSOME COMPLEX SUBUNIT 7/DENDRITIC CELL PROTEIN GA17"/>
    <property type="match status" value="1"/>
</dbReference>
<comment type="similarity">
    <text evidence="3">Belongs to the RRS1 family.</text>
</comment>
<dbReference type="PROSITE" id="PS50250">
    <property type="entry name" value="PCI"/>
    <property type="match status" value="1"/>
</dbReference>
<evidence type="ECO:0000256" key="4">
    <source>
        <dbReference type="ARBA" id="ARBA00022490"/>
    </source>
</evidence>
<comment type="function">
    <text evidence="9">Component of the eukaryotic translation initiation factor 3 (eIF-3) complex, which is involved in protein synthesis of a specialized repertoire of mRNAs and, together with other initiation factors, stimulates binding of mRNA and methionyl-tRNAi to the 40S ribosome. The eIF-3 complex specifically targets and initiates translation of a subset of mRNAs involved in cell proliferation.</text>
</comment>